<name>X1BIX4_9ZZZZ</name>
<gene>
    <name evidence="1" type="ORF">S01H4_23868</name>
</gene>
<sequence>MKNKNKMMSVLLIISALTVGLIPAIAAPDRYALEKTTNIKQVKPIPMTDLQSRPVTNTLTQVKPAYGLDLSDLDTSSIDDRILDAEEADPIEENTETVLWYLNAYGYTVIDDPVTDAAETRFRVKLQLIA</sequence>
<proteinExistence type="predicted"/>
<evidence type="ECO:0000313" key="1">
    <source>
        <dbReference type="EMBL" id="GAG81182.1"/>
    </source>
</evidence>
<comment type="caution">
    <text evidence="1">The sequence shown here is derived from an EMBL/GenBank/DDBJ whole genome shotgun (WGS) entry which is preliminary data.</text>
</comment>
<protein>
    <submittedName>
        <fullName evidence="1">Uncharacterized protein</fullName>
    </submittedName>
</protein>
<organism evidence="1">
    <name type="scientific">marine sediment metagenome</name>
    <dbReference type="NCBI Taxonomy" id="412755"/>
    <lineage>
        <taxon>unclassified sequences</taxon>
        <taxon>metagenomes</taxon>
        <taxon>ecological metagenomes</taxon>
    </lineage>
</organism>
<accession>X1BIX4</accession>
<dbReference type="EMBL" id="BART01011134">
    <property type="protein sequence ID" value="GAG81182.1"/>
    <property type="molecule type" value="Genomic_DNA"/>
</dbReference>
<dbReference type="AlphaFoldDB" id="X1BIX4"/>
<reference evidence="1" key="1">
    <citation type="journal article" date="2014" name="Front. Microbiol.">
        <title>High frequency of phylogenetically diverse reductive dehalogenase-homologous genes in deep subseafloor sedimentary metagenomes.</title>
        <authorList>
            <person name="Kawai M."/>
            <person name="Futagami T."/>
            <person name="Toyoda A."/>
            <person name="Takaki Y."/>
            <person name="Nishi S."/>
            <person name="Hori S."/>
            <person name="Arai W."/>
            <person name="Tsubouchi T."/>
            <person name="Morono Y."/>
            <person name="Uchiyama I."/>
            <person name="Ito T."/>
            <person name="Fujiyama A."/>
            <person name="Inagaki F."/>
            <person name="Takami H."/>
        </authorList>
    </citation>
    <scope>NUCLEOTIDE SEQUENCE</scope>
    <source>
        <strain evidence="1">Expedition CK06-06</strain>
    </source>
</reference>
<feature type="non-terminal residue" evidence="1">
    <location>
        <position position="130"/>
    </location>
</feature>